<dbReference type="Proteomes" id="UP001165143">
    <property type="component" value="Unassembled WGS sequence"/>
</dbReference>
<organism evidence="3 4">
    <name type="scientific">Kitasatospora phosalacinea</name>
    <dbReference type="NCBI Taxonomy" id="2065"/>
    <lineage>
        <taxon>Bacteria</taxon>
        <taxon>Bacillati</taxon>
        <taxon>Actinomycetota</taxon>
        <taxon>Actinomycetes</taxon>
        <taxon>Kitasatosporales</taxon>
        <taxon>Streptomycetaceae</taxon>
        <taxon>Kitasatospora</taxon>
    </lineage>
</organism>
<evidence type="ECO:0000313" key="3">
    <source>
        <dbReference type="EMBL" id="GLW55651.1"/>
    </source>
</evidence>
<evidence type="ECO:0000256" key="1">
    <source>
        <dbReference type="SAM" id="MobiDB-lite"/>
    </source>
</evidence>
<protein>
    <submittedName>
        <fullName evidence="3">Uncharacterized protein</fullName>
    </submittedName>
</protein>
<evidence type="ECO:0000256" key="2">
    <source>
        <dbReference type="SAM" id="Phobius"/>
    </source>
</evidence>
<evidence type="ECO:0000313" key="4">
    <source>
        <dbReference type="Proteomes" id="UP001165143"/>
    </source>
</evidence>
<keyword evidence="2" id="KW-0812">Transmembrane</keyword>
<dbReference type="EMBL" id="BSRX01000020">
    <property type="protein sequence ID" value="GLW55651.1"/>
    <property type="molecule type" value="Genomic_DNA"/>
</dbReference>
<feature type="compositionally biased region" description="Polar residues" evidence="1">
    <location>
        <begin position="1"/>
        <end position="13"/>
    </location>
</feature>
<sequence>MSGTKNWAPSASPTDRPWRASNAGPRCGEESVIRAPPKRADGAGVKAVRAAGGLGGSNGASLSGRWSPVVGAVLVVVLALVVGGCACVVWAGRGGPGWVQLVSRATLRAGGLVRRAQRERRRRGISNGSRSSGD</sequence>
<feature type="region of interest" description="Disordered" evidence="1">
    <location>
        <begin position="1"/>
        <end position="44"/>
    </location>
</feature>
<comment type="caution">
    <text evidence="3">The sequence shown here is derived from an EMBL/GenBank/DDBJ whole genome shotgun (WGS) entry which is preliminary data.</text>
</comment>
<feature type="transmembrane region" description="Helical" evidence="2">
    <location>
        <begin position="69"/>
        <end position="91"/>
    </location>
</feature>
<name>A0A9W6PIV2_9ACTN</name>
<proteinExistence type="predicted"/>
<keyword evidence="2" id="KW-0472">Membrane</keyword>
<keyword evidence="2" id="KW-1133">Transmembrane helix</keyword>
<dbReference type="AlphaFoldDB" id="A0A9W6PIV2"/>
<accession>A0A9W6PIV2</accession>
<gene>
    <name evidence="3" type="ORF">Kpho01_36620</name>
</gene>
<reference evidence="3" key="1">
    <citation type="submission" date="2023-02" db="EMBL/GenBank/DDBJ databases">
        <title>Kitasatospora phosalacinea NBRC 14362.</title>
        <authorList>
            <person name="Ichikawa N."/>
            <person name="Sato H."/>
            <person name="Tonouchi N."/>
        </authorList>
    </citation>
    <scope>NUCLEOTIDE SEQUENCE</scope>
    <source>
        <strain evidence="3">NBRC 14362</strain>
    </source>
</reference>